<organism evidence="3 4">
    <name type="scientific">Fibroporia radiculosa</name>
    <dbReference type="NCBI Taxonomy" id="599839"/>
    <lineage>
        <taxon>Eukaryota</taxon>
        <taxon>Fungi</taxon>
        <taxon>Dikarya</taxon>
        <taxon>Basidiomycota</taxon>
        <taxon>Agaricomycotina</taxon>
        <taxon>Agaricomycetes</taxon>
        <taxon>Polyporales</taxon>
        <taxon>Fibroporiaceae</taxon>
        <taxon>Fibroporia</taxon>
    </lineage>
</organism>
<feature type="transmembrane region" description="Helical" evidence="1">
    <location>
        <begin position="83"/>
        <end position="101"/>
    </location>
</feature>
<name>J4H4H6_9APHY</name>
<dbReference type="Proteomes" id="UP000006352">
    <property type="component" value="Unassembled WGS sequence"/>
</dbReference>
<feature type="chain" id="PRO_5013152957" evidence="2">
    <location>
        <begin position="16"/>
        <end position="434"/>
    </location>
</feature>
<evidence type="ECO:0000313" key="3">
    <source>
        <dbReference type="EMBL" id="CCM05009.1"/>
    </source>
</evidence>
<evidence type="ECO:0000256" key="2">
    <source>
        <dbReference type="SAM" id="SignalP"/>
    </source>
</evidence>
<reference evidence="3 4" key="1">
    <citation type="journal article" date="2012" name="Appl. Environ. Microbiol.">
        <title>Short-read sequencing for genomic analysis of the brown rot fungus Fibroporia radiculosa.</title>
        <authorList>
            <person name="Tang J.D."/>
            <person name="Perkins A.D."/>
            <person name="Sonstegard T.S."/>
            <person name="Schroeder S.G."/>
            <person name="Burgess S.C."/>
            <person name="Diehl S.V."/>
        </authorList>
    </citation>
    <scope>NUCLEOTIDE SEQUENCE [LARGE SCALE GENOMIC DNA]</scope>
    <source>
        <strain evidence="3 4">TFFH 294</strain>
    </source>
</reference>
<evidence type="ECO:0000313" key="4">
    <source>
        <dbReference type="Proteomes" id="UP000006352"/>
    </source>
</evidence>
<dbReference type="EMBL" id="HE797176">
    <property type="protein sequence ID" value="CCM05009.1"/>
    <property type="molecule type" value="Genomic_DNA"/>
</dbReference>
<keyword evidence="1" id="KW-0812">Transmembrane</keyword>
<sequence>MARSTGLTFWGLVGATMVALKLKENWGDYQRVSPEEGGVGPVALHSPVDDDDDAMSTFDTSIPTARPKRKRDCCVCCGLRCGLFWKAFGIVCLLFVGWNAIKFVIWMVTPSPTGLEGMPQFSSSLGCSNAVHIYNGSELTYAVPFDESLASHSMYIDGTAVGTVTFVEGGPRLTEIGYQLLLRSSDAALLDSIILQYPTESEVKDGLSPSRMRLTTPPSSPSSCMRYDLVIYVPPALKQLEIQSNSVTQLQFNKESVFDLNSLTLTLAAADEKNMILPHQNVRAGQLSFELTRGWLVGDVAIVDKTSLSAKRGDATMNVHVHPVSSAAEPPAVAELVTTTGSGRTDVFYINDPGFPHRPINSMHRTTRSGDVYLTYKQAEFRGTVDLQAKSYSATGLQNSVRKSGSGELPWVGDKDGGDNMVISSPNSWVGLYF</sequence>
<accession>J4H4H6</accession>
<dbReference type="HOGENOM" id="CLU_609826_0_0_1"/>
<dbReference type="RefSeq" id="XP_012184292.1">
    <property type="nucleotide sequence ID" value="XM_012328902.1"/>
</dbReference>
<feature type="signal peptide" evidence="2">
    <location>
        <begin position="1"/>
        <end position="15"/>
    </location>
</feature>
<proteinExistence type="predicted"/>
<dbReference type="AlphaFoldDB" id="J4H4H6"/>
<dbReference type="GeneID" id="24099920"/>
<keyword evidence="1" id="KW-1133">Transmembrane helix</keyword>
<keyword evidence="1" id="KW-0472">Membrane</keyword>
<keyword evidence="2" id="KW-0732">Signal</keyword>
<dbReference type="OrthoDB" id="2991206at2759"/>
<evidence type="ECO:0000256" key="1">
    <source>
        <dbReference type="SAM" id="Phobius"/>
    </source>
</evidence>
<gene>
    <name evidence="3" type="ORF">FIBRA_07208</name>
</gene>
<dbReference type="InParanoid" id="J4H4H6"/>
<protein>
    <submittedName>
        <fullName evidence="3">Uncharacterized protein</fullName>
    </submittedName>
</protein>
<keyword evidence="4" id="KW-1185">Reference proteome</keyword>